<dbReference type="GO" id="GO:0009765">
    <property type="term" value="P:photosynthesis, light harvesting"/>
    <property type="evidence" value="ECO:0007669"/>
    <property type="project" value="InterPro"/>
</dbReference>
<evidence type="ECO:0000313" key="8">
    <source>
        <dbReference type="EMBL" id="KAJ8610162.1"/>
    </source>
</evidence>
<protein>
    <recommendedName>
        <fullName evidence="10">Chlorophyll a-b binding protein, chloroplastic</fullName>
    </recommendedName>
</protein>
<evidence type="ECO:0000313" key="9">
    <source>
        <dbReference type="Proteomes" id="UP001230188"/>
    </source>
</evidence>
<feature type="binding site" description="axial binding residue" evidence="7">
    <location>
        <position position="167"/>
    </location>
    <ligand>
        <name>chlorophyll b</name>
        <dbReference type="ChEBI" id="CHEBI:61721"/>
        <label>1</label>
    </ligand>
    <ligandPart>
        <name>Mg</name>
        <dbReference type="ChEBI" id="CHEBI:25107"/>
    </ligandPart>
</feature>
<evidence type="ECO:0000256" key="1">
    <source>
        <dbReference type="ARBA" id="ARBA00004022"/>
    </source>
</evidence>
<dbReference type="GO" id="GO:0016020">
    <property type="term" value="C:membrane"/>
    <property type="evidence" value="ECO:0007669"/>
    <property type="project" value="InterPro"/>
</dbReference>
<feature type="binding site" description="axial binding residue" evidence="7">
    <location>
        <position position="92"/>
    </location>
    <ligand>
        <name>chlorophyll b</name>
        <dbReference type="ChEBI" id="CHEBI:61721"/>
        <label>1</label>
    </ligand>
    <ligandPart>
        <name>Mg</name>
        <dbReference type="ChEBI" id="CHEBI:25107"/>
    </ligandPart>
</feature>
<dbReference type="EMBL" id="JAQMWT010000115">
    <property type="protein sequence ID" value="KAJ8610162.1"/>
    <property type="molecule type" value="Genomic_DNA"/>
</dbReference>
<dbReference type="AlphaFoldDB" id="A0AAD7UKE2"/>
<evidence type="ECO:0000256" key="3">
    <source>
        <dbReference type="ARBA" id="ARBA00005933"/>
    </source>
</evidence>
<evidence type="ECO:0000256" key="2">
    <source>
        <dbReference type="ARBA" id="ARBA00004229"/>
    </source>
</evidence>
<comment type="function">
    <text evidence="1">The light-harvesting complex (LHC) functions as a light receptor, it captures and delivers excitation energy to photosystems with which it is closely associated. Energy is transferred from the carotenoid and chlorophyll C (or B) to chlorophyll A and the photosynthetic reaction centers where it is used to synthesize ATP and reducing power.</text>
</comment>
<evidence type="ECO:0000256" key="4">
    <source>
        <dbReference type="ARBA" id="ARBA00022528"/>
    </source>
</evidence>
<dbReference type="InterPro" id="IPR022796">
    <property type="entry name" value="Chloroa_b-bind"/>
</dbReference>
<accession>A0AAD7UKE2</accession>
<dbReference type="SUPFAM" id="SSF103511">
    <property type="entry name" value="Chlorophyll a-b binding protein"/>
    <property type="match status" value="1"/>
</dbReference>
<dbReference type="GO" id="GO:0009507">
    <property type="term" value="C:chloroplast"/>
    <property type="evidence" value="ECO:0007669"/>
    <property type="project" value="UniProtKB-SubCell"/>
</dbReference>
<organism evidence="8 9">
    <name type="scientific">Chrysophaeum taylorii</name>
    <dbReference type="NCBI Taxonomy" id="2483200"/>
    <lineage>
        <taxon>Eukaryota</taxon>
        <taxon>Sar</taxon>
        <taxon>Stramenopiles</taxon>
        <taxon>Ochrophyta</taxon>
        <taxon>Pelagophyceae</taxon>
        <taxon>Pelagomonadales</taxon>
        <taxon>Pelagomonadaceae</taxon>
        <taxon>Chrysophaeum</taxon>
    </lineage>
</organism>
<dbReference type="Proteomes" id="UP001230188">
    <property type="component" value="Unassembled WGS sequence"/>
</dbReference>
<reference evidence="8" key="1">
    <citation type="submission" date="2023-01" db="EMBL/GenBank/DDBJ databases">
        <title>Metagenome sequencing of chrysophaentin producing Chrysophaeum taylorii.</title>
        <authorList>
            <person name="Davison J."/>
            <person name="Bewley C."/>
        </authorList>
    </citation>
    <scope>NUCLEOTIDE SEQUENCE</scope>
    <source>
        <strain evidence="8">NIES-1699</strain>
    </source>
</reference>
<evidence type="ECO:0000256" key="5">
    <source>
        <dbReference type="ARBA" id="ARBA00022531"/>
    </source>
</evidence>
<feature type="binding site" evidence="7">
    <location>
        <position position="198"/>
    </location>
    <ligand>
        <name>chlorophyll a</name>
        <dbReference type="ChEBI" id="CHEBI:58416"/>
        <label>1</label>
    </ligand>
</feature>
<keyword evidence="4" id="KW-0150">Chloroplast</keyword>
<evidence type="ECO:0000256" key="7">
    <source>
        <dbReference type="PIRSR" id="PIRSR601344-1"/>
    </source>
</evidence>
<dbReference type="Gene3D" id="1.10.3460.10">
    <property type="entry name" value="Chlorophyll a/b binding protein domain"/>
    <property type="match status" value="1"/>
</dbReference>
<feature type="binding site" evidence="7">
    <location>
        <position position="87"/>
    </location>
    <ligand>
        <name>chlorophyll a</name>
        <dbReference type="ChEBI" id="CHEBI:58416"/>
        <label>1</label>
    </ligand>
</feature>
<keyword evidence="7" id="KW-0148">Chlorophyll</keyword>
<gene>
    <name evidence="8" type="ORF">CTAYLR_008734</name>
</gene>
<dbReference type="GO" id="GO:0016168">
    <property type="term" value="F:chlorophyll binding"/>
    <property type="evidence" value="ECO:0007669"/>
    <property type="project" value="UniProtKB-KW"/>
</dbReference>
<feature type="binding site" evidence="7">
    <location>
        <position position="90"/>
    </location>
    <ligand>
        <name>chlorophyll a</name>
        <dbReference type="ChEBI" id="CHEBI:58416"/>
        <label>1</label>
    </ligand>
</feature>
<comment type="similarity">
    <text evidence="3">Belongs to the fucoxanthin chlorophyll protein family.</text>
</comment>
<dbReference type="Pfam" id="PF00504">
    <property type="entry name" value="Chloroa_b-bind"/>
    <property type="match status" value="1"/>
</dbReference>
<proteinExistence type="inferred from homology"/>
<keyword evidence="9" id="KW-1185">Reference proteome</keyword>
<feature type="binding site" evidence="7">
    <location>
        <position position="63"/>
    </location>
    <ligand>
        <name>chlorophyll a</name>
        <dbReference type="ChEBI" id="CHEBI:58416"/>
        <label>1</label>
    </ligand>
</feature>
<evidence type="ECO:0000256" key="6">
    <source>
        <dbReference type="ARBA" id="ARBA00022640"/>
    </source>
</evidence>
<evidence type="ECO:0008006" key="10">
    <source>
        <dbReference type="Google" id="ProtNLM"/>
    </source>
</evidence>
<comment type="subcellular location">
    <subcellularLocation>
        <location evidence="2">Plastid</location>
        <location evidence="2">Chloroplast</location>
    </subcellularLocation>
</comment>
<dbReference type="InterPro" id="IPR001344">
    <property type="entry name" value="Chloro_AB-bd_pln"/>
</dbReference>
<keyword evidence="6" id="KW-0934">Plastid</keyword>
<dbReference type="PANTHER" id="PTHR21649">
    <property type="entry name" value="CHLOROPHYLL A/B BINDING PROTEIN"/>
    <property type="match status" value="1"/>
</dbReference>
<name>A0AAD7UKE2_9STRA</name>
<comment type="caution">
    <text evidence="8">The sequence shown here is derived from an EMBL/GenBank/DDBJ whole genome shotgun (WGS) entry which is preliminary data.</text>
</comment>
<keyword evidence="7" id="KW-0157">Chromophore</keyword>
<sequence>MAKVLFLASCVAAFNFGSKAPSKSSSAPTGVGAERPSAALPWTTTVLDGSYVGDKGFDPLGFSKYAPGAWWFGEEGDGSLKIFREAELIHGRIAQLACLGWIFPELYHFPGNAQTGVDAYAAVNPYEAVDRIPSLAWIQILAFMASLEIFRLNRLKNPDYIPGDLGLGQGEGRWNPFGFEYTEEEYYEKQLQELEHCRLAMLGIVGLAAKSSGTDIGVLAQLGESFSKPEYASTVGFYFPEGI</sequence>
<keyword evidence="5" id="KW-0602">Photosynthesis</keyword>
<feature type="binding site" evidence="7">
    <location>
        <position position="193"/>
    </location>
    <ligand>
        <name>chlorophyll a</name>
        <dbReference type="ChEBI" id="CHEBI:58416"/>
        <label>1</label>
    </ligand>
</feature>